<keyword evidence="11" id="KW-0520">NAD</keyword>
<dbReference type="InterPro" id="IPR011859">
    <property type="entry name" value="Dihydrodipicolinate_Rdtase_pln"/>
</dbReference>
<keyword evidence="5" id="KW-0934">Plastid</keyword>
<dbReference type="Pfam" id="PF05173">
    <property type="entry name" value="DapB_C"/>
    <property type="match status" value="1"/>
</dbReference>
<dbReference type="GO" id="GO:0009570">
    <property type="term" value="C:chloroplast stroma"/>
    <property type="evidence" value="ECO:0007669"/>
    <property type="project" value="TreeGrafter"/>
</dbReference>
<evidence type="ECO:0000256" key="19">
    <source>
        <dbReference type="SAM" id="Phobius"/>
    </source>
</evidence>
<dbReference type="InterPro" id="IPR023940">
    <property type="entry name" value="DHDPR_bac"/>
</dbReference>
<accession>A0A2P5YET8</accession>
<evidence type="ECO:0000256" key="16">
    <source>
        <dbReference type="ARBA" id="ARBA00049396"/>
    </source>
</evidence>
<dbReference type="GO" id="GO:0030246">
    <property type="term" value="F:carbohydrate binding"/>
    <property type="evidence" value="ECO:0007669"/>
    <property type="project" value="UniProtKB-KW"/>
</dbReference>
<dbReference type="Gene3D" id="2.60.120.200">
    <property type="match status" value="1"/>
</dbReference>
<dbReference type="PANTHER" id="PTHR20836">
    <property type="entry name" value="DIHYDRODIPICOLINATE REDUCTASE"/>
    <property type="match status" value="1"/>
</dbReference>
<dbReference type="PANTHER" id="PTHR20836:SF0">
    <property type="entry name" value="4-HYDROXY-TETRAHYDRODIPICOLINATE REDUCTASE 1, CHLOROPLASTIC-RELATED"/>
    <property type="match status" value="1"/>
</dbReference>
<keyword evidence="19" id="KW-0472">Membrane</keyword>
<evidence type="ECO:0000259" key="22">
    <source>
        <dbReference type="Pfam" id="PF05173"/>
    </source>
</evidence>
<dbReference type="InterPro" id="IPR022663">
    <property type="entry name" value="DapB_C"/>
</dbReference>
<comment type="catalytic activity">
    <reaction evidence="16">
        <text>(S)-2,3,4,5-tetrahydrodipicolinate + NAD(+) + H2O = (2S,4S)-4-hydroxy-2,3,4,5-tetrahydrodipicolinate + NADH + H(+)</text>
        <dbReference type="Rhea" id="RHEA:35323"/>
        <dbReference type="ChEBI" id="CHEBI:15377"/>
        <dbReference type="ChEBI" id="CHEBI:15378"/>
        <dbReference type="ChEBI" id="CHEBI:16845"/>
        <dbReference type="ChEBI" id="CHEBI:57540"/>
        <dbReference type="ChEBI" id="CHEBI:57945"/>
        <dbReference type="ChEBI" id="CHEBI:67139"/>
        <dbReference type="EC" id="1.17.1.8"/>
    </reaction>
</comment>
<evidence type="ECO:0000256" key="3">
    <source>
        <dbReference type="ARBA" id="ARBA00022528"/>
    </source>
</evidence>
<reference evidence="23 24" key="1">
    <citation type="submission" date="2015-01" db="EMBL/GenBank/DDBJ databases">
        <title>Genome of allotetraploid Gossypium barbadense reveals genomic plasticity and fiber elongation in cotton evolution.</title>
        <authorList>
            <person name="Chen X."/>
            <person name="Liu X."/>
            <person name="Zhao B."/>
            <person name="Zheng H."/>
            <person name="Hu Y."/>
            <person name="Lu G."/>
            <person name="Yang C."/>
            <person name="Chen J."/>
            <person name="Shan C."/>
            <person name="Zhang L."/>
            <person name="Zhou Y."/>
            <person name="Wang L."/>
            <person name="Guo W."/>
            <person name="Bai Y."/>
            <person name="Ruan J."/>
            <person name="Shangguan X."/>
            <person name="Mao Y."/>
            <person name="Jiang J."/>
            <person name="Zhu Y."/>
            <person name="Lei J."/>
            <person name="Kang H."/>
            <person name="Chen S."/>
            <person name="He X."/>
            <person name="Wang R."/>
            <person name="Wang Y."/>
            <person name="Chen J."/>
            <person name="Wang L."/>
            <person name="Yu S."/>
            <person name="Wang B."/>
            <person name="Wei J."/>
            <person name="Song S."/>
            <person name="Lu X."/>
            <person name="Gao Z."/>
            <person name="Gu W."/>
            <person name="Deng X."/>
            <person name="Ma D."/>
            <person name="Wang S."/>
            <person name="Liang W."/>
            <person name="Fang L."/>
            <person name="Cai C."/>
            <person name="Zhu X."/>
            <person name="Zhou B."/>
            <person name="Zhang Y."/>
            <person name="Chen Z."/>
            <person name="Xu S."/>
            <person name="Zhu R."/>
            <person name="Wang S."/>
            <person name="Zhang T."/>
            <person name="Zhao G."/>
        </authorList>
    </citation>
    <scope>NUCLEOTIDE SEQUENCE [LARGE SCALE GENOMIC DNA]</scope>
    <source>
        <strain evidence="24">cv. Xinhai21</strain>
        <tissue evidence="23">Leaf</tissue>
    </source>
</reference>
<keyword evidence="3" id="KW-0150">Chloroplast</keyword>
<protein>
    <recommendedName>
        <fullName evidence="14">4-hydroxy-tetrahydrodipicolinate reductase</fullName>
        <ecNumber evidence="14">1.17.1.8</ecNumber>
    </recommendedName>
</protein>
<proteinExistence type="inferred from homology"/>
<keyword evidence="4" id="KW-0028">Amino-acid biosynthesis</keyword>
<dbReference type="AlphaFoldDB" id="A0A2P5YET8"/>
<dbReference type="EC" id="1.17.1.8" evidence="14"/>
<comment type="catalytic activity">
    <reaction evidence="15">
        <text>(S)-2,3,4,5-tetrahydrodipicolinate + NADP(+) + H2O = (2S,4S)-4-hydroxy-2,3,4,5-tetrahydrodipicolinate + NADPH + H(+)</text>
        <dbReference type="Rhea" id="RHEA:35331"/>
        <dbReference type="ChEBI" id="CHEBI:15377"/>
        <dbReference type="ChEBI" id="CHEBI:15378"/>
        <dbReference type="ChEBI" id="CHEBI:16845"/>
        <dbReference type="ChEBI" id="CHEBI:57783"/>
        <dbReference type="ChEBI" id="CHEBI:58349"/>
        <dbReference type="ChEBI" id="CHEBI:67139"/>
        <dbReference type="EC" id="1.17.1.8"/>
    </reaction>
</comment>
<evidence type="ECO:0000259" key="21">
    <source>
        <dbReference type="Pfam" id="PF01113"/>
    </source>
</evidence>
<dbReference type="InterPro" id="IPR013320">
    <property type="entry name" value="ConA-like_dom_sf"/>
</dbReference>
<evidence type="ECO:0000313" key="23">
    <source>
        <dbReference type="EMBL" id="PPS14118.1"/>
    </source>
</evidence>
<dbReference type="InterPro" id="IPR000846">
    <property type="entry name" value="DapB_N"/>
</dbReference>
<evidence type="ECO:0000256" key="10">
    <source>
        <dbReference type="ARBA" id="ARBA00023002"/>
    </source>
</evidence>
<dbReference type="Proteomes" id="UP000239757">
    <property type="component" value="Unassembled WGS sequence"/>
</dbReference>
<feature type="domain" description="Dihydrodipicolinate reductase C-terminal" evidence="22">
    <location>
        <begin position="193"/>
        <end position="333"/>
    </location>
</feature>
<evidence type="ECO:0000256" key="1">
    <source>
        <dbReference type="ARBA" id="ARBA00004229"/>
    </source>
</evidence>
<comment type="similarity">
    <text evidence="2">Belongs to the DapB family.</text>
</comment>
<keyword evidence="10" id="KW-0560">Oxidoreductase</keyword>
<evidence type="ECO:0000256" key="8">
    <source>
        <dbReference type="ARBA" id="ARBA00022915"/>
    </source>
</evidence>
<keyword evidence="7" id="KW-0521">NADP</keyword>
<evidence type="ECO:0000256" key="4">
    <source>
        <dbReference type="ARBA" id="ARBA00022605"/>
    </source>
</evidence>
<evidence type="ECO:0000256" key="18">
    <source>
        <dbReference type="SAM" id="MobiDB-lite"/>
    </source>
</evidence>
<dbReference type="GO" id="GO:0070402">
    <property type="term" value="F:NADPH binding"/>
    <property type="evidence" value="ECO:0007669"/>
    <property type="project" value="InterPro"/>
</dbReference>
<evidence type="ECO:0000256" key="17">
    <source>
        <dbReference type="ARBA" id="ARBA00057936"/>
    </source>
</evidence>
<comment type="function">
    <text evidence="17">Catalyzes the conversion of 4-hydroxy-tetrahydrodipicolinate (HTPA) to tetrahydrodipicolinate.</text>
</comment>
<dbReference type="Pfam" id="PF00139">
    <property type="entry name" value="Lectin_legB"/>
    <property type="match status" value="1"/>
</dbReference>
<gene>
    <name evidence="23" type="ORF">GOBAR_AA06451</name>
</gene>
<evidence type="ECO:0000313" key="24">
    <source>
        <dbReference type="Proteomes" id="UP000239757"/>
    </source>
</evidence>
<feature type="domain" description="Dihydrodipicolinate reductase N-terminal" evidence="21">
    <location>
        <begin position="65"/>
        <end position="189"/>
    </location>
</feature>
<dbReference type="Pfam" id="PF01113">
    <property type="entry name" value="DapB_N"/>
    <property type="match status" value="1"/>
</dbReference>
<dbReference type="GO" id="GO:0019877">
    <property type="term" value="P:diaminopimelate biosynthetic process"/>
    <property type="evidence" value="ECO:0007669"/>
    <property type="project" value="UniProtKB-KW"/>
</dbReference>
<dbReference type="FunFam" id="3.30.360.10:FF:000037">
    <property type="entry name" value="4-hydroxy-tetrahydrodipicolinate reductase 2, chloroplastic"/>
    <property type="match status" value="1"/>
</dbReference>
<dbReference type="InterPro" id="IPR036291">
    <property type="entry name" value="NAD(P)-bd_dom_sf"/>
</dbReference>
<evidence type="ECO:0000256" key="2">
    <source>
        <dbReference type="ARBA" id="ARBA00006642"/>
    </source>
</evidence>
<dbReference type="OrthoDB" id="10259487at2759"/>
<evidence type="ECO:0000259" key="20">
    <source>
        <dbReference type="Pfam" id="PF00139"/>
    </source>
</evidence>
<evidence type="ECO:0000256" key="14">
    <source>
        <dbReference type="ARBA" id="ARBA00038983"/>
    </source>
</evidence>
<keyword evidence="19" id="KW-1133">Transmembrane helix</keyword>
<dbReference type="GO" id="GO:0008839">
    <property type="term" value="F:4-hydroxy-tetrahydrodipicolinate reductase"/>
    <property type="evidence" value="ECO:0007669"/>
    <property type="project" value="UniProtKB-EC"/>
</dbReference>
<keyword evidence="19" id="KW-0812">Transmembrane</keyword>
<keyword evidence="6" id="KW-0430">Lectin</keyword>
<evidence type="ECO:0000256" key="5">
    <source>
        <dbReference type="ARBA" id="ARBA00022640"/>
    </source>
</evidence>
<evidence type="ECO:0000256" key="15">
    <source>
        <dbReference type="ARBA" id="ARBA00049080"/>
    </source>
</evidence>
<keyword evidence="12" id="KW-0457">Lysine biosynthesis</keyword>
<evidence type="ECO:0000256" key="13">
    <source>
        <dbReference type="ARBA" id="ARBA00037922"/>
    </source>
</evidence>
<evidence type="ECO:0000256" key="6">
    <source>
        <dbReference type="ARBA" id="ARBA00022734"/>
    </source>
</evidence>
<feature type="compositionally biased region" description="Basic residues" evidence="18">
    <location>
        <begin position="536"/>
        <end position="550"/>
    </location>
</feature>
<evidence type="ECO:0000256" key="9">
    <source>
        <dbReference type="ARBA" id="ARBA00022946"/>
    </source>
</evidence>
<dbReference type="InterPro" id="IPR001220">
    <property type="entry name" value="Legume_lectin_dom"/>
</dbReference>
<dbReference type="EMBL" id="KZ663282">
    <property type="protein sequence ID" value="PPS14118.1"/>
    <property type="molecule type" value="Genomic_DNA"/>
</dbReference>
<sequence>MASLLKASSNILRSEKLPFLSRSKTRQGVVPKKVTFRLVPIALCLSTSIGTVEHDPRSNSPDIAIPIMVNGCTGKMGKSVIQAADSAGLYVVPVSFDAEKKSGQTVEVCGKKILVHGPSDRESILASVFQEYPSLIVVDYTVPATINDNAELYGKVGVPFVMGTTGGDRDRLYKTVEESKVYAVISPQMGKQVVAFLAAMEIMAEQFPGAFSGYSLQVMESHQAGKLDTSGTAKAIISCFQKLGVSFDMDQIQMLRDPKQQIEMVGVPEEHLSGHAFHLYHLTSPDQTVSFEFQHNVCGRSIYAEGTVDAILFLAKKVKSKADKRLYNMIDVLREASVAVEFDTRKSDEQDMEGNHIGLNINRIQSTKQVSLSNYDVNISAGGQDLREVFMGFFGSTSNETELNSVKSWAFSDTDIGGNGNQLWVWIMVPVASVGILVGVAICLCLRRLYKEEDLVDQATLNFSCCMYGSTACATWRPALTDSAKGSKNIDETKHENDYDTNLSELKGALSSEGGNTDKLAIRFQEGRASEVQRRTGAKRRKSGSVKRFKRDPASSGPDLTQNATNVHVGYAITDAEMEIVNLGLAVDISSHRSPIDNSLSVPVITKILKLVDFISQYSRCVSNLLGNQAETSSLQHIRPFRS</sequence>
<feature type="region of interest" description="Disordered" evidence="18">
    <location>
        <begin position="529"/>
        <end position="562"/>
    </location>
</feature>
<name>A0A2P5YET8_GOSBA</name>
<dbReference type="FunFam" id="3.40.50.720:FF:000264">
    <property type="entry name" value="4-hydroxy-tetrahydrodipicolinate reductase 2 chloroplastic"/>
    <property type="match status" value="1"/>
</dbReference>
<keyword evidence="9" id="KW-0809">Transit peptide</keyword>
<dbReference type="GO" id="GO:0009089">
    <property type="term" value="P:lysine biosynthetic process via diaminopimelate"/>
    <property type="evidence" value="ECO:0007669"/>
    <property type="project" value="InterPro"/>
</dbReference>
<comment type="pathway">
    <text evidence="13">Amino-acid biosynthesis; L-lysine biosynthesis via DAP pathway; (S)-tetrahydrodipicolinate from L-aspartate: step 4/4.</text>
</comment>
<dbReference type="SUPFAM" id="SSF49899">
    <property type="entry name" value="Concanavalin A-like lectins/glucanases"/>
    <property type="match status" value="1"/>
</dbReference>
<dbReference type="Gene3D" id="3.40.50.720">
    <property type="entry name" value="NAD(P)-binding Rossmann-like Domain"/>
    <property type="match status" value="1"/>
</dbReference>
<dbReference type="SUPFAM" id="SSF51735">
    <property type="entry name" value="NAD(P)-binding Rossmann-fold domains"/>
    <property type="match status" value="1"/>
</dbReference>
<feature type="domain" description="Legume lectin" evidence="20">
    <location>
        <begin position="336"/>
        <end position="382"/>
    </location>
</feature>
<keyword evidence="8" id="KW-0220">Diaminopimelate biosynthesis</keyword>
<evidence type="ECO:0000256" key="7">
    <source>
        <dbReference type="ARBA" id="ARBA00022857"/>
    </source>
</evidence>
<dbReference type="CDD" id="cd02274">
    <property type="entry name" value="DHDPR_N"/>
    <property type="match status" value="1"/>
</dbReference>
<dbReference type="NCBIfam" id="TIGR02130">
    <property type="entry name" value="dapB_plant"/>
    <property type="match status" value="1"/>
</dbReference>
<feature type="transmembrane region" description="Helical" evidence="19">
    <location>
        <begin position="423"/>
        <end position="446"/>
    </location>
</feature>
<comment type="subcellular location">
    <subcellularLocation>
        <location evidence="1">Plastid</location>
        <location evidence="1">Chloroplast</location>
    </subcellularLocation>
</comment>
<evidence type="ECO:0000256" key="12">
    <source>
        <dbReference type="ARBA" id="ARBA00023154"/>
    </source>
</evidence>
<evidence type="ECO:0000256" key="11">
    <source>
        <dbReference type="ARBA" id="ARBA00023027"/>
    </source>
</evidence>
<organism evidence="23 24">
    <name type="scientific">Gossypium barbadense</name>
    <name type="common">Sea Island cotton</name>
    <name type="synonym">Hibiscus barbadensis</name>
    <dbReference type="NCBI Taxonomy" id="3634"/>
    <lineage>
        <taxon>Eukaryota</taxon>
        <taxon>Viridiplantae</taxon>
        <taxon>Streptophyta</taxon>
        <taxon>Embryophyta</taxon>
        <taxon>Tracheophyta</taxon>
        <taxon>Spermatophyta</taxon>
        <taxon>Magnoliopsida</taxon>
        <taxon>eudicotyledons</taxon>
        <taxon>Gunneridae</taxon>
        <taxon>Pentapetalae</taxon>
        <taxon>rosids</taxon>
        <taxon>malvids</taxon>
        <taxon>Malvales</taxon>
        <taxon>Malvaceae</taxon>
        <taxon>Malvoideae</taxon>
        <taxon>Gossypium</taxon>
    </lineage>
</organism>